<feature type="chain" id="PRO_5047210177" evidence="4">
    <location>
        <begin position="28"/>
        <end position="382"/>
    </location>
</feature>
<keyword evidence="3" id="KW-0443">Lipid metabolism</keyword>
<dbReference type="PANTHER" id="PTHR10272:SF0">
    <property type="entry name" value="PLATELET-ACTIVATING FACTOR ACETYLHYDROLASE"/>
    <property type="match status" value="1"/>
</dbReference>
<dbReference type="GO" id="GO:0016787">
    <property type="term" value="F:hydrolase activity"/>
    <property type="evidence" value="ECO:0007669"/>
    <property type="project" value="UniProtKB-KW"/>
</dbReference>
<evidence type="ECO:0000313" key="5">
    <source>
        <dbReference type="EMBL" id="MBE1531847.1"/>
    </source>
</evidence>
<feature type="signal peptide" evidence="4">
    <location>
        <begin position="1"/>
        <end position="27"/>
    </location>
</feature>
<dbReference type="PANTHER" id="PTHR10272">
    <property type="entry name" value="PLATELET-ACTIVATING FACTOR ACETYLHYDROLASE"/>
    <property type="match status" value="1"/>
</dbReference>
<organism evidence="5 6">
    <name type="scientific">Actinomadura algeriensis</name>
    <dbReference type="NCBI Taxonomy" id="1679523"/>
    <lineage>
        <taxon>Bacteria</taxon>
        <taxon>Bacillati</taxon>
        <taxon>Actinomycetota</taxon>
        <taxon>Actinomycetes</taxon>
        <taxon>Streptosporangiales</taxon>
        <taxon>Thermomonosporaceae</taxon>
        <taxon>Actinomadura</taxon>
    </lineage>
</organism>
<dbReference type="InterPro" id="IPR029058">
    <property type="entry name" value="AB_hydrolase_fold"/>
</dbReference>
<keyword evidence="6" id="KW-1185">Reference proteome</keyword>
<evidence type="ECO:0000256" key="4">
    <source>
        <dbReference type="SAM" id="SignalP"/>
    </source>
</evidence>
<sequence length="382" mass="40449">MTTRVRALLLALLVLAGPPAPPPQASAAAPVRLPAPTGRFAVGTVAVHLVDRDRRDPWKPERARELMVSLWYPAGRGGSGPAPQMTPKAAAHFGSATGAGTINLGVPAGAADWGATVGAARTGAPLDRRAGRPPVVLYSPGLGDPRTWNTALVQDLASRGYAVVTIDHTYESSEVEFPGGRLATSTLLESPPPTTPGEIAALLKKAMAARVADTRFVLDRLPGLDRRHFGGALDLRRVGMAGHSAGGFAAAQVMHDDRRVRAGINMDGQMDFPDGSLSTVARDGLDRPLLFLRSDGNESVEPSWAEFRRHTRGWTASMLLRGSRHASFTDASAVLPALARRGVEPSGGLAAAIGTVAPERAIAFQRTRTAAFFDRWLRHEPS</sequence>
<dbReference type="RefSeq" id="WP_192758639.1">
    <property type="nucleotide sequence ID" value="NZ_JADBDZ010000001.1"/>
</dbReference>
<accession>A0ABR9JMT4</accession>
<dbReference type="Pfam" id="PF03403">
    <property type="entry name" value="PAF-AH_p_II"/>
    <property type="match status" value="2"/>
</dbReference>
<proteinExistence type="predicted"/>
<keyword evidence="1 5" id="KW-0378">Hydrolase</keyword>
<evidence type="ECO:0000256" key="3">
    <source>
        <dbReference type="ARBA" id="ARBA00023098"/>
    </source>
</evidence>
<dbReference type="SUPFAM" id="SSF53474">
    <property type="entry name" value="alpha/beta-Hydrolases"/>
    <property type="match status" value="1"/>
</dbReference>
<evidence type="ECO:0000313" key="6">
    <source>
        <dbReference type="Proteomes" id="UP000627838"/>
    </source>
</evidence>
<name>A0ABR9JMT4_9ACTN</name>
<dbReference type="EMBL" id="JADBDZ010000001">
    <property type="protein sequence ID" value="MBE1531847.1"/>
    <property type="molecule type" value="Genomic_DNA"/>
</dbReference>
<dbReference type="Proteomes" id="UP000627838">
    <property type="component" value="Unassembled WGS sequence"/>
</dbReference>
<keyword evidence="4" id="KW-0732">Signal</keyword>
<gene>
    <name evidence="5" type="ORF">H4W34_001680</name>
</gene>
<evidence type="ECO:0000256" key="1">
    <source>
        <dbReference type="ARBA" id="ARBA00022801"/>
    </source>
</evidence>
<protein>
    <submittedName>
        <fullName evidence="5">Dienelactone hydrolase</fullName>
    </submittedName>
</protein>
<comment type="caution">
    <text evidence="5">The sequence shown here is derived from an EMBL/GenBank/DDBJ whole genome shotgun (WGS) entry which is preliminary data.</text>
</comment>
<reference evidence="5 6" key="1">
    <citation type="submission" date="2020-10" db="EMBL/GenBank/DDBJ databases">
        <title>Sequencing the genomes of 1000 actinobacteria strains.</title>
        <authorList>
            <person name="Klenk H.-P."/>
        </authorList>
    </citation>
    <scope>NUCLEOTIDE SEQUENCE [LARGE SCALE GENOMIC DNA]</scope>
    <source>
        <strain evidence="5 6">DSM 46744</strain>
    </source>
</reference>
<dbReference type="Gene3D" id="3.40.50.1820">
    <property type="entry name" value="alpha/beta hydrolase"/>
    <property type="match status" value="1"/>
</dbReference>
<evidence type="ECO:0000256" key="2">
    <source>
        <dbReference type="ARBA" id="ARBA00022963"/>
    </source>
</evidence>
<keyword evidence="2" id="KW-0442">Lipid degradation</keyword>